<feature type="transmembrane region" description="Helical" evidence="6">
    <location>
        <begin position="255"/>
        <end position="274"/>
    </location>
</feature>
<dbReference type="PANTHER" id="PTHR35007">
    <property type="entry name" value="INTEGRAL MEMBRANE PROTEIN-RELATED"/>
    <property type="match status" value="1"/>
</dbReference>
<dbReference type="Pfam" id="PF00482">
    <property type="entry name" value="T2SSF"/>
    <property type="match status" value="1"/>
</dbReference>
<keyword evidence="9" id="KW-1185">Reference proteome</keyword>
<evidence type="ECO:0000313" key="9">
    <source>
        <dbReference type="Proteomes" id="UP000230842"/>
    </source>
</evidence>
<reference evidence="8 9" key="1">
    <citation type="submission" date="2017-11" db="EMBL/GenBank/DDBJ databases">
        <title>Genomic Encyclopedia of Archaeal and Bacterial Type Strains, Phase II (KMG-II): From Individual Species to Whole Genera.</title>
        <authorList>
            <person name="Goeker M."/>
        </authorList>
    </citation>
    <scope>NUCLEOTIDE SEQUENCE [LARGE SCALE GENOMIC DNA]</scope>
    <source>
        <strain evidence="8 9">DSM 27763</strain>
    </source>
</reference>
<protein>
    <submittedName>
        <fullName evidence="8">Tight adherence protein B</fullName>
    </submittedName>
</protein>
<evidence type="ECO:0000256" key="1">
    <source>
        <dbReference type="ARBA" id="ARBA00004651"/>
    </source>
</evidence>
<feature type="transmembrane region" description="Helical" evidence="6">
    <location>
        <begin position="55"/>
        <end position="74"/>
    </location>
</feature>
<evidence type="ECO:0000256" key="2">
    <source>
        <dbReference type="ARBA" id="ARBA00022475"/>
    </source>
</evidence>
<dbReference type="PANTHER" id="PTHR35007:SF2">
    <property type="entry name" value="PILUS ASSEMBLE PROTEIN"/>
    <property type="match status" value="1"/>
</dbReference>
<organism evidence="8 9">
    <name type="scientific">Mumia flava</name>
    <dbReference type="NCBI Taxonomy" id="1348852"/>
    <lineage>
        <taxon>Bacteria</taxon>
        <taxon>Bacillati</taxon>
        <taxon>Actinomycetota</taxon>
        <taxon>Actinomycetes</taxon>
        <taxon>Propionibacteriales</taxon>
        <taxon>Nocardioidaceae</taxon>
        <taxon>Mumia</taxon>
    </lineage>
</organism>
<feature type="transmembrane region" description="Helical" evidence="6">
    <location>
        <begin position="6"/>
        <end position="23"/>
    </location>
</feature>
<evidence type="ECO:0000313" key="8">
    <source>
        <dbReference type="EMBL" id="PJJ58585.1"/>
    </source>
</evidence>
<accession>A0A0B2BRB9</accession>
<keyword evidence="5 6" id="KW-0472">Membrane</keyword>
<dbReference type="Proteomes" id="UP000230842">
    <property type="component" value="Unassembled WGS sequence"/>
</dbReference>
<comment type="subcellular location">
    <subcellularLocation>
        <location evidence="1">Cell membrane</location>
        <topology evidence="1">Multi-pass membrane protein</topology>
    </subcellularLocation>
</comment>
<dbReference type="InterPro" id="IPR018076">
    <property type="entry name" value="T2SS_GspF_dom"/>
</dbReference>
<dbReference type="Gene3D" id="1.20.81.30">
    <property type="entry name" value="Type II secretion system (T2SS), domain F"/>
    <property type="match status" value="1"/>
</dbReference>
<sequence length="287" mass="30395">MGTIVGLVMGIGLLLTWSGLTTADARRSRRAGRGPSSALTGLLIRAGVESVRPRGLVLVCIACATLGALVALVVSAVPAIALIGGLAAGWTPVVVLRARAHRIAEERAACWPEAVDHLASGVRAGLSLPEAIAAVGERGPEPLREPFAVFARDYQRSGRFHDCLDALKERLADPVGDRLAEALRVARDVGGGDLGRMLRTLSAFLRDEARTRGELVARQSWTVNGARLAVSAPWIVLALMSLRRDAISAFGTSEGLVVLLGGLAACVVAYRLMLRIGRLPREPRVLR</sequence>
<feature type="domain" description="Type II secretion system protein GspF" evidence="7">
    <location>
        <begin position="115"/>
        <end position="240"/>
    </location>
</feature>
<dbReference type="RefSeq" id="WP_039339402.1">
    <property type="nucleotide sequence ID" value="NZ_PGEZ01000001.1"/>
</dbReference>
<dbReference type="EMBL" id="PGEZ01000001">
    <property type="protein sequence ID" value="PJJ58585.1"/>
    <property type="molecule type" value="Genomic_DNA"/>
</dbReference>
<dbReference type="GO" id="GO:0005886">
    <property type="term" value="C:plasma membrane"/>
    <property type="evidence" value="ECO:0007669"/>
    <property type="project" value="UniProtKB-SubCell"/>
</dbReference>
<dbReference type="InterPro" id="IPR042094">
    <property type="entry name" value="T2SS_GspF_sf"/>
</dbReference>
<dbReference type="AlphaFoldDB" id="A0A0B2BRB9"/>
<feature type="transmembrane region" description="Helical" evidence="6">
    <location>
        <begin position="80"/>
        <end position="98"/>
    </location>
</feature>
<evidence type="ECO:0000259" key="7">
    <source>
        <dbReference type="Pfam" id="PF00482"/>
    </source>
</evidence>
<evidence type="ECO:0000256" key="3">
    <source>
        <dbReference type="ARBA" id="ARBA00022692"/>
    </source>
</evidence>
<gene>
    <name evidence="8" type="ORF">CLV56_2837</name>
</gene>
<evidence type="ECO:0000256" key="5">
    <source>
        <dbReference type="ARBA" id="ARBA00023136"/>
    </source>
</evidence>
<keyword evidence="4 6" id="KW-1133">Transmembrane helix</keyword>
<proteinExistence type="predicted"/>
<feature type="transmembrane region" description="Helical" evidence="6">
    <location>
        <begin position="225"/>
        <end position="243"/>
    </location>
</feature>
<keyword evidence="3 6" id="KW-0812">Transmembrane</keyword>
<evidence type="ECO:0000256" key="6">
    <source>
        <dbReference type="SAM" id="Phobius"/>
    </source>
</evidence>
<keyword evidence="2" id="KW-1003">Cell membrane</keyword>
<evidence type="ECO:0000256" key="4">
    <source>
        <dbReference type="ARBA" id="ARBA00022989"/>
    </source>
</evidence>
<comment type="caution">
    <text evidence="8">The sequence shown here is derived from an EMBL/GenBank/DDBJ whole genome shotgun (WGS) entry which is preliminary data.</text>
</comment>
<dbReference type="OrthoDB" id="3217742at2"/>
<name>A0A0B2BRB9_9ACTN</name>